<keyword evidence="5 8" id="KW-0411">Iron-sulfur</keyword>
<proteinExistence type="inferred from homology"/>
<dbReference type="InterPro" id="IPR002023">
    <property type="entry name" value="NuoE-like"/>
</dbReference>
<dbReference type="Gene3D" id="3.40.30.10">
    <property type="entry name" value="Glutaredoxin"/>
    <property type="match status" value="1"/>
</dbReference>
<sequence length="157" mass="17380">MLSPDSIAQIDYEIAKYPVNQRQSAVMSALRIAQVEKGWLSTETMDFVADYLGMPAIAVYEVATFYNMYNTAPLGRHKITLCTNISCALMGAPEIAEHLKEKLGCGFGETSEDNRFTLKEGECMGACGDAPLCMINNHRMEGFLTPEKVDSILEELK</sequence>
<dbReference type="PANTHER" id="PTHR10371:SF3">
    <property type="entry name" value="NADH DEHYDROGENASE [UBIQUINONE] FLAVOPROTEIN 2, MITOCHONDRIAL"/>
    <property type="match status" value="1"/>
</dbReference>
<feature type="binding site" evidence="8">
    <location>
        <position position="127"/>
    </location>
    <ligand>
        <name>[2Fe-2S] cluster</name>
        <dbReference type="ChEBI" id="CHEBI:190135"/>
    </ligand>
</feature>
<dbReference type="Proteomes" id="UP000286806">
    <property type="component" value="Unassembled WGS sequence"/>
</dbReference>
<evidence type="ECO:0000313" key="10">
    <source>
        <dbReference type="Proteomes" id="UP000286806"/>
    </source>
</evidence>
<evidence type="ECO:0000313" key="9">
    <source>
        <dbReference type="EMBL" id="GBL44650.1"/>
    </source>
</evidence>
<dbReference type="PIRSF" id="PIRSF000216">
    <property type="entry name" value="NADH_DH_24kDa"/>
    <property type="match status" value="1"/>
</dbReference>
<dbReference type="NCBIfam" id="TIGR01958">
    <property type="entry name" value="nuoE_fam"/>
    <property type="match status" value="1"/>
</dbReference>
<feature type="binding site" evidence="8">
    <location>
        <position position="82"/>
    </location>
    <ligand>
        <name>[2Fe-2S] cluster</name>
        <dbReference type="ChEBI" id="CHEBI:190135"/>
    </ligand>
</feature>
<protein>
    <submittedName>
        <fullName evidence="9">NADH-ubiquinone oxidoreductase chain E</fullName>
    </submittedName>
</protein>
<accession>A0A401JAS5</accession>
<comment type="similarity">
    <text evidence="1">Belongs to the complex I 24 kDa subunit family.</text>
</comment>
<dbReference type="Gene3D" id="1.10.10.1590">
    <property type="entry name" value="NADH-quinone oxidoreductase subunit E"/>
    <property type="match status" value="1"/>
</dbReference>
<dbReference type="GO" id="GO:0003954">
    <property type="term" value="F:NADH dehydrogenase activity"/>
    <property type="evidence" value="ECO:0007669"/>
    <property type="project" value="TreeGrafter"/>
</dbReference>
<evidence type="ECO:0000256" key="5">
    <source>
        <dbReference type="ARBA" id="ARBA00023014"/>
    </source>
</evidence>
<dbReference type="InterPro" id="IPR036249">
    <property type="entry name" value="Thioredoxin-like_sf"/>
</dbReference>
<evidence type="ECO:0000256" key="4">
    <source>
        <dbReference type="ARBA" id="ARBA00023004"/>
    </source>
</evidence>
<evidence type="ECO:0000256" key="3">
    <source>
        <dbReference type="ARBA" id="ARBA00022723"/>
    </source>
</evidence>
<dbReference type="NCBIfam" id="NF005722">
    <property type="entry name" value="PRK07539.1-2"/>
    <property type="match status" value="1"/>
</dbReference>
<dbReference type="NCBIfam" id="NF005723">
    <property type="entry name" value="PRK07539.1-3"/>
    <property type="match status" value="1"/>
</dbReference>
<dbReference type="GO" id="GO:0046872">
    <property type="term" value="F:metal ion binding"/>
    <property type="evidence" value="ECO:0007669"/>
    <property type="project" value="UniProtKB-KW"/>
</dbReference>
<dbReference type="PROSITE" id="PS01099">
    <property type="entry name" value="COMPLEX1_24K"/>
    <property type="match status" value="1"/>
</dbReference>
<dbReference type="CDD" id="cd03064">
    <property type="entry name" value="TRX_Fd_NuoE"/>
    <property type="match status" value="1"/>
</dbReference>
<dbReference type="RefSeq" id="WP_124703485.1">
    <property type="nucleotide sequence ID" value="NZ_BGOW01000002.1"/>
</dbReference>
<comment type="caution">
    <text evidence="9">The sequence shown here is derived from an EMBL/GenBank/DDBJ whole genome shotgun (WGS) entry which is preliminary data.</text>
</comment>
<evidence type="ECO:0000256" key="2">
    <source>
        <dbReference type="ARBA" id="ARBA00022714"/>
    </source>
</evidence>
<keyword evidence="10" id="KW-1185">Reference proteome</keyword>
<evidence type="ECO:0000256" key="8">
    <source>
        <dbReference type="PIRSR" id="PIRSR000216-1"/>
    </source>
</evidence>
<dbReference type="Pfam" id="PF01257">
    <property type="entry name" value="2Fe-2S_thioredx"/>
    <property type="match status" value="1"/>
</dbReference>
<gene>
    <name evidence="9" type="ORF">SFMTTN_0450</name>
</gene>
<comment type="cofactor">
    <cofactor evidence="6">
        <name>[2Fe-2S] cluster</name>
        <dbReference type="ChEBI" id="CHEBI:190135"/>
    </cofactor>
</comment>
<feature type="binding site" evidence="8">
    <location>
        <position position="87"/>
    </location>
    <ligand>
        <name>[2Fe-2S] cluster</name>
        <dbReference type="ChEBI" id="CHEBI:190135"/>
    </ligand>
</feature>
<organism evidence="9 10">
    <name type="scientific">Sulfuriferula multivorans</name>
    <dbReference type="NCBI Taxonomy" id="1559896"/>
    <lineage>
        <taxon>Bacteria</taxon>
        <taxon>Pseudomonadati</taxon>
        <taxon>Pseudomonadota</taxon>
        <taxon>Betaproteobacteria</taxon>
        <taxon>Nitrosomonadales</taxon>
        <taxon>Sulfuricellaceae</taxon>
        <taxon>Sulfuriferula</taxon>
    </lineage>
</organism>
<name>A0A401JAS5_9PROT</name>
<evidence type="ECO:0000256" key="6">
    <source>
        <dbReference type="ARBA" id="ARBA00034078"/>
    </source>
</evidence>
<dbReference type="OrthoDB" id="9807941at2"/>
<dbReference type="AlphaFoldDB" id="A0A401JAS5"/>
<dbReference type="GO" id="GO:0051537">
    <property type="term" value="F:2 iron, 2 sulfur cluster binding"/>
    <property type="evidence" value="ECO:0007669"/>
    <property type="project" value="UniProtKB-KW"/>
</dbReference>
<dbReference type="EMBL" id="BGOW01000002">
    <property type="protein sequence ID" value="GBL44650.1"/>
    <property type="molecule type" value="Genomic_DNA"/>
</dbReference>
<dbReference type="InterPro" id="IPR042128">
    <property type="entry name" value="NuoE_dom"/>
</dbReference>
<dbReference type="SUPFAM" id="SSF52833">
    <property type="entry name" value="Thioredoxin-like"/>
    <property type="match status" value="1"/>
</dbReference>
<keyword evidence="4 8" id="KW-0408">Iron</keyword>
<dbReference type="FunFam" id="1.10.10.1590:FF:000001">
    <property type="entry name" value="NADH-quinone oxidoreductase subunit E"/>
    <property type="match status" value="1"/>
</dbReference>
<comment type="cofactor">
    <cofactor evidence="8">
        <name>[2Fe-2S] cluster</name>
        <dbReference type="ChEBI" id="CHEBI:190135"/>
    </cofactor>
    <text evidence="8">Binds 1 [2Fe-2S] cluster.</text>
</comment>
<keyword evidence="2 8" id="KW-0001">2Fe-2S</keyword>
<feature type="binding site" evidence="8">
    <location>
        <position position="123"/>
    </location>
    <ligand>
        <name>[2Fe-2S] cluster</name>
        <dbReference type="ChEBI" id="CHEBI:190135"/>
    </ligand>
</feature>
<keyword evidence="9" id="KW-0830">Ubiquinone</keyword>
<evidence type="ECO:0000256" key="1">
    <source>
        <dbReference type="ARBA" id="ARBA00010643"/>
    </source>
</evidence>
<dbReference type="PANTHER" id="PTHR10371">
    <property type="entry name" value="NADH DEHYDROGENASE UBIQUINONE FLAVOPROTEIN 2, MITOCHONDRIAL"/>
    <property type="match status" value="1"/>
</dbReference>
<evidence type="ECO:0000256" key="7">
    <source>
        <dbReference type="ARBA" id="ARBA00047712"/>
    </source>
</evidence>
<comment type="catalytic activity">
    <reaction evidence="7">
        <text>a quinone + NADH + 5 H(+)(in) = a quinol + NAD(+) + 4 H(+)(out)</text>
        <dbReference type="Rhea" id="RHEA:57888"/>
        <dbReference type="ChEBI" id="CHEBI:15378"/>
        <dbReference type="ChEBI" id="CHEBI:24646"/>
        <dbReference type="ChEBI" id="CHEBI:57540"/>
        <dbReference type="ChEBI" id="CHEBI:57945"/>
        <dbReference type="ChEBI" id="CHEBI:132124"/>
    </reaction>
</comment>
<reference evidence="9 10" key="1">
    <citation type="journal article" date="2019" name="Front. Microbiol.">
        <title>Genomes of Neutrophilic Sulfur-Oxidizing Chemolithoautotrophs Representing 9 Proteobacterial Species From 8 Genera.</title>
        <authorList>
            <person name="Watanabe T."/>
            <person name="Kojima H."/>
            <person name="Umezawa K."/>
            <person name="Hori C."/>
            <person name="Takasuka T.E."/>
            <person name="Kato Y."/>
            <person name="Fukui M."/>
        </authorList>
    </citation>
    <scope>NUCLEOTIDE SEQUENCE [LARGE SCALE GENOMIC DNA]</scope>
    <source>
        <strain evidence="9 10">TTN</strain>
    </source>
</reference>
<keyword evidence="3 8" id="KW-0479">Metal-binding</keyword>
<dbReference type="InterPro" id="IPR041921">
    <property type="entry name" value="NuoE_N"/>
</dbReference>